<dbReference type="NCBIfam" id="NF004719">
    <property type="entry name" value="PRK06063.1"/>
    <property type="match status" value="1"/>
</dbReference>
<dbReference type="InterPro" id="IPR012337">
    <property type="entry name" value="RNaseH-like_sf"/>
</dbReference>
<dbReference type="Pfam" id="PF00929">
    <property type="entry name" value="RNase_T"/>
    <property type="match status" value="1"/>
</dbReference>
<dbReference type="EMBL" id="JBHFAB010000020">
    <property type="protein sequence ID" value="MFC1419715.1"/>
    <property type="molecule type" value="Genomic_DNA"/>
</dbReference>
<evidence type="ECO:0000256" key="3">
    <source>
        <dbReference type="ARBA" id="ARBA00022839"/>
    </source>
</evidence>
<dbReference type="RefSeq" id="WP_380539522.1">
    <property type="nucleotide sequence ID" value="NZ_JBHFAB010000020.1"/>
</dbReference>
<dbReference type="CDD" id="cd06127">
    <property type="entry name" value="DEDDh"/>
    <property type="match status" value="1"/>
</dbReference>
<feature type="domain" description="BRCT" evidence="5">
    <location>
        <begin position="243"/>
        <end position="321"/>
    </location>
</feature>
<dbReference type="PANTHER" id="PTHR30231:SF4">
    <property type="entry name" value="PROTEIN NEN2"/>
    <property type="match status" value="1"/>
</dbReference>
<evidence type="ECO:0000256" key="4">
    <source>
        <dbReference type="SAM" id="MobiDB-lite"/>
    </source>
</evidence>
<organism evidence="6 7">
    <name type="scientific">Streptacidiphilus cavernicola</name>
    <dbReference type="NCBI Taxonomy" id="3342716"/>
    <lineage>
        <taxon>Bacteria</taxon>
        <taxon>Bacillati</taxon>
        <taxon>Actinomycetota</taxon>
        <taxon>Actinomycetes</taxon>
        <taxon>Kitasatosporales</taxon>
        <taxon>Streptomycetaceae</taxon>
        <taxon>Streptacidiphilus</taxon>
    </lineage>
</organism>
<keyword evidence="7" id="KW-1185">Reference proteome</keyword>
<proteinExistence type="predicted"/>
<protein>
    <submittedName>
        <fullName evidence="6">DEDDh family exonuclease</fullName>
    </submittedName>
</protein>
<dbReference type="InterPro" id="IPR036420">
    <property type="entry name" value="BRCT_dom_sf"/>
</dbReference>
<name>A0ABV6W137_9ACTN</name>
<dbReference type="Proteomes" id="UP001592531">
    <property type="component" value="Unassembled WGS sequence"/>
</dbReference>
<comment type="caution">
    <text evidence="6">The sequence shown here is derived from an EMBL/GenBank/DDBJ whole genome shotgun (WGS) entry which is preliminary data.</text>
</comment>
<dbReference type="Pfam" id="PF00533">
    <property type="entry name" value="BRCT"/>
    <property type="match status" value="1"/>
</dbReference>
<sequence>MEATRLEAVLEEPSGYPYPEGGWAVVDVETTGLGRTDRIVSVGVYRLDPRGEVQDHWYTPVNPGRDPGPVWIHGLTSEHLAGAPAFPEIAESLAERLSGRVLVAHNALFDWSMISREYARMGGRAPVEQRLCTIVLARDLRLPLANHRLGTLAGHFGVIPRQAHHALDDARVLAEVFRPSLRLAVQAGLRLPLHACVPLADLGDEAAGGSAPAQGSRGGGWSPYRPARRRPACPYPNPGRWQQDRPLVQGMRIAISGDTATDREVLEDRVVEAGLHVATSVSSRTSLLVTNEQGSWTAKARRAREVGTPVLDEAAFLQLLQGVVPQGGEPAPGPDRGPA</sequence>
<dbReference type="GO" id="GO:0004527">
    <property type="term" value="F:exonuclease activity"/>
    <property type="evidence" value="ECO:0007669"/>
    <property type="project" value="UniProtKB-KW"/>
</dbReference>
<dbReference type="InterPro" id="IPR001357">
    <property type="entry name" value="BRCT_dom"/>
</dbReference>
<reference evidence="6 7" key="1">
    <citation type="submission" date="2024-09" db="EMBL/GenBank/DDBJ databases">
        <authorList>
            <person name="Lee S.D."/>
        </authorList>
    </citation>
    <scope>NUCLEOTIDE SEQUENCE [LARGE SCALE GENOMIC DNA]</scope>
    <source>
        <strain evidence="6 7">N8-3</strain>
    </source>
</reference>
<dbReference type="InterPro" id="IPR013520">
    <property type="entry name" value="Ribonucl_H"/>
</dbReference>
<dbReference type="PROSITE" id="PS50172">
    <property type="entry name" value="BRCT"/>
    <property type="match status" value="1"/>
</dbReference>
<dbReference type="Gene3D" id="3.40.50.10190">
    <property type="entry name" value="BRCT domain"/>
    <property type="match status" value="1"/>
</dbReference>
<keyword evidence="1" id="KW-0540">Nuclease</keyword>
<accession>A0ABV6W137</accession>
<dbReference type="InterPro" id="IPR036397">
    <property type="entry name" value="RNaseH_sf"/>
</dbReference>
<evidence type="ECO:0000313" key="6">
    <source>
        <dbReference type="EMBL" id="MFC1419715.1"/>
    </source>
</evidence>
<keyword evidence="3 6" id="KW-0269">Exonuclease</keyword>
<dbReference type="SMART" id="SM00292">
    <property type="entry name" value="BRCT"/>
    <property type="match status" value="1"/>
</dbReference>
<evidence type="ECO:0000259" key="5">
    <source>
        <dbReference type="PROSITE" id="PS50172"/>
    </source>
</evidence>
<gene>
    <name evidence="6" type="ORF">ACEZDE_24210</name>
</gene>
<evidence type="ECO:0000313" key="7">
    <source>
        <dbReference type="Proteomes" id="UP001592531"/>
    </source>
</evidence>
<feature type="region of interest" description="Disordered" evidence="4">
    <location>
        <begin position="207"/>
        <end position="246"/>
    </location>
</feature>
<dbReference type="SMART" id="SM00479">
    <property type="entry name" value="EXOIII"/>
    <property type="match status" value="1"/>
</dbReference>
<evidence type="ECO:0000256" key="2">
    <source>
        <dbReference type="ARBA" id="ARBA00022801"/>
    </source>
</evidence>
<keyword evidence="2" id="KW-0378">Hydrolase</keyword>
<evidence type="ECO:0000256" key="1">
    <source>
        <dbReference type="ARBA" id="ARBA00022722"/>
    </source>
</evidence>
<dbReference type="SUPFAM" id="SSF52113">
    <property type="entry name" value="BRCT domain"/>
    <property type="match status" value="1"/>
</dbReference>
<dbReference type="Gene3D" id="3.30.420.10">
    <property type="entry name" value="Ribonuclease H-like superfamily/Ribonuclease H"/>
    <property type="match status" value="1"/>
</dbReference>
<dbReference type="SUPFAM" id="SSF53098">
    <property type="entry name" value="Ribonuclease H-like"/>
    <property type="match status" value="1"/>
</dbReference>
<dbReference type="PANTHER" id="PTHR30231">
    <property type="entry name" value="DNA POLYMERASE III SUBUNIT EPSILON"/>
    <property type="match status" value="1"/>
</dbReference>